<feature type="transmembrane region" description="Helical" evidence="5">
    <location>
        <begin position="25"/>
        <end position="44"/>
    </location>
</feature>
<dbReference type="GO" id="GO:0140359">
    <property type="term" value="F:ABC-type transporter activity"/>
    <property type="evidence" value="ECO:0007669"/>
    <property type="project" value="InterPro"/>
</dbReference>
<feature type="domain" description="ABC-2 type transporter transmembrane" evidence="6">
    <location>
        <begin position="30"/>
        <end position="336"/>
    </location>
</feature>
<sequence>MSAGFGQLKALIIKEFKEAFRDKRALMVAFSMSLLAPVMIMVMSKTMIKEMVDKPTVYAEISGGEFAPKLMKEFRDENIVPLSEASENDQRIWQKRGIKITIPDTYGSDMVEGRVINITLSADYSDKPSLSPVRRIKDVVRDHARAIGYKRIIMRGIDVRIMKPLNIVEQDRSQPSSNAMMISIMLGLYLLMGAFMSGLSIAIDSSAGERERNVLEMLLCQPVSTLKIVLAKLTCSASISVLSIVLMLTVTSVSIGFVDLTKIGATFNIDAFTFSALLILLVPICILAAALQLFFSFQAKSFKEAQSTVTMLIMLPAFIPIALTFIDDRPAWLDWAPVAGQSIIMEDLFKGLPVNWAALAVTSLVTIVMSAALVLTLAKKLKSEKVVMALS</sequence>
<evidence type="ECO:0000313" key="8">
    <source>
        <dbReference type="Proteomes" id="UP000568664"/>
    </source>
</evidence>
<dbReference type="PANTHER" id="PTHR43471:SF3">
    <property type="entry name" value="ABC TRANSPORTER PERMEASE PROTEIN NATB"/>
    <property type="match status" value="1"/>
</dbReference>
<dbReference type="EMBL" id="JABBXH010000002">
    <property type="protein sequence ID" value="NMP30885.1"/>
    <property type="molecule type" value="Genomic_DNA"/>
</dbReference>
<feature type="transmembrane region" description="Helical" evidence="5">
    <location>
        <begin position="356"/>
        <end position="378"/>
    </location>
</feature>
<dbReference type="AlphaFoldDB" id="A0A7Y0LAC8"/>
<keyword evidence="2 5" id="KW-0812">Transmembrane</keyword>
<keyword evidence="4 5" id="KW-0472">Membrane</keyword>
<comment type="caution">
    <text evidence="7">The sequence shown here is derived from an EMBL/GenBank/DDBJ whole genome shotgun (WGS) entry which is preliminary data.</text>
</comment>
<evidence type="ECO:0000313" key="7">
    <source>
        <dbReference type="EMBL" id="NMP30885.1"/>
    </source>
</evidence>
<keyword evidence="8" id="KW-1185">Reference proteome</keyword>
<evidence type="ECO:0000256" key="5">
    <source>
        <dbReference type="SAM" id="Phobius"/>
    </source>
</evidence>
<evidence type="ECO:0000256" key="2">
    <source>
        <dbReference type="ARBA" id="ARBA00022692"/>
    </source>
</evidence>
<dbReference type="RefSeq" id="WP_169074237.1">
    <property type="nucleotide sequence ID" value="NZ_JABBXH010000002.1"/>
</dbReference>
<dbReference type="PANTHER" id="PTHR43471">
    <property type="entry name" value="ABC TRANSPORTER PERMEASE"/>
    <property type="match status" value="1"/>
</dbReference>
<evidence type="ECO:0000256" key="3">
    <source>
        <dbReference type="ARBA" id="ARBA00022989"/>
    </source>
</evidence>
<accession>A0A7Y0LAC8</accession>
<keyword evidence="3 5" id="KW-1133">Transmembrane helix</keyword>
<dbReference type="GO" id="GO:0016020">
    <property type="term" value="C:membrane"/>
    <property type="evidence" value="ECO:0007669"/>
    <property type="project" value="UniProtKB-SubCell"/>
</dbReference>
<protein>
    <submittedName>
        <fullName evidence="7">ABC transporter permease</fullName>
    </submittedName>
</protein>
<evidence type="ECO:0000256" key="4">
    <source>
        <dbReference type="ARBA" id="ARBA00023136"/>
    </source>
</evidence>
<organism evidence="7 8">
    <name type="scientific">Thalassotalea algicola</name>
    <dbReference type="NCBI Taxonomy" id="2716224"/>
    <lineage>
        <taxon>Bacteria</taxon>
        <taxon>Pseudomonadati</taxon>
        <taxon>Pseudomonadota</taxon>
        <taxon>Gammaproteobacteria</taxon>
        <taxon>Alteromonadales</taxon>
        <taxon>Colwelliaceae</taxon>
        <taxon>Thalassotalea</taxon>
    </lineage>
</organism>
<name>A0A7Y0LAC8_9GAMM</name>
<comment type="subcellular location">
    <subcellularLocation>
        <location evidence="1">Membrane</location>
        <topology evidence="1">Multi-pass membrane protein</topology>
    </subcellularLocation>
</comment>
<dbReference type="InterPro" id="IPR013525">
    <property type="entry name" value="ABC2_TM"/>
</dbReference>
<feature type="transmembrane region" description="Helical" evidence="5">
    <location>
        <begin position="272"/>
        <end position="295"/>
    </location>
</feature>
<evidence type="ECO:0000259" key="6">
    <source>
        <dbReference type="Pfam" id="PF12698"/>
    </source>
</evidence>
<dbReference type="Proteomes" id="UP000568664">
    <property type="component" value="Unassembled WGS sequence"/>
</dbReference>
<dbReference type="Pfam" id="PF12698">
    <property type="entry name" value="ABC2_membrane_3"/>
    <property type="match status" value="1"/>
</dbReference>
<evidence type="ECO:0000256" key="1">
    <source>
        <dbReference type="ARBA" id="ARBA00004141"/>
    </source>
</evidence>
<feature type="transmembrane region" description="Helical" evidence="5">
    <location>
        <begin position="237"/>
        <end position="260"/>
    </location>
</feature>
<reference evidence="7 8" key="1">
    <citation type="submission" date="2020-04" db="EMBL/GenBank/DDBJ databases">
        <title>Thalassotalea sp. M1531, isolated from the surface of marine red alga.</title>
        <authorList>
            <person name="Pang L."/>
            <person name="Lu D.-C."/>
        </authorList>
    </citation>
    <scope>NUCLEOTIDE SEQUENCE [LARGE SCALE GENOMIC DNA]</scope>
    <source>
        <strain evidence="7 8">M1531</strain>
    </source>
</reference>
<gene>
    <name evidence="7" type="ORF">HII17_04850</name>
</gene>
<proteinExistence type="predicted"/>
<feature type="transmembrane region" description="Helical" evidence="5">
    <location>
        <begin position="307"/>
        <end position="326"/>
    </location>
</feature>
<feature type="transmembrane region" description="Helical" evidence="5">
    <location>
        <begin position="179"/>
        <end position="202"/>
    </location>
</feature>